<sequence length="273" mass="28568">MASLPSQHPSLALHLTDRALNPILTSAHSQSQLEALTSLTTTSLTAHAAANRFSLGPAQRIIVEHGPGSPVVLASFLNGADALPNSGGESSVPSASKSSSRPVSSGVAGAAPIAESSSAAGASARAIPETGKLGEEPENAAPMLVGMVVAATGEEAMEARRAAGRLERVGREFQREWAAEEGTGDADGLGRTMERQFGQIVTKMGKGCPWWKVNDAQRKATSWPGKFESGQGIRSFHEDYEQRNHGHMEDPVRKPNQATVRGGLGVQESASSR</sequence>
<name>A0A010R834_9PEZI</name>
<accession>A0A010R834</accession>
<organism evidence="2 3">
    <name type="scientific">Colletotrichum fioriniae PJ7</name>
    <dbReference type="NCBI Taxonomy" id="1445577"/>
    <lineage>
        <taxon>Eukaryota</taxon>
        <taxon>Fungi</taxon>
        <taxon>Dikarya</taxon>
        <taxon>Ascomycota</taxon>
        <taxon>Pezizomycotina</taxon>
        <taxon>Sordariomycetes</taxon>
        <taxon>Hypocreomycetidae</taxon>
        <taxon>Glomerellales</taxon>
        <taxon>Glomerellaceae</taxon>
        <taxon>Colletotrichum</taxon>
        <taxon>Colletotrichum acutatum species complex</taxon>
    </lineage>
</organism>
<dbReference type="Proteomes" id="UP000020467">
    <property type="component" value="Unassembled WGS sequence"/>
</dbReference>
<feature type="compositionally biased region" description="Low complexity" evidence="1">
    <location>
        <begin position="86"/>
        <end position="123"/>
    </location>
</feature>
<keyword evidence="3" id="KW-1185">Reference proteome</keyword>
<dbReference type="InterPro" id="IPR035186">
    <property type="entry name" value="DUF5308"/>
</dbReference>
<evidence type="ECO:0000313" key="2">
    <source>
        <dbReference type="EMBL" id="EXF84860.1"/>
    </source>
</evidence>
<reference evidence="2 3" key="1">
    <citation type="submission" date="2014-02" db="EMBL/GenBank/DDBJ databases">
        <title>The genome sequence of Colletotrichum fioriniae PJ7.</title>
        <authorList>
            <person name="Baroncelli R."/>
            <person name="Thon M.R."/>
        </authorList>
    </citation>
    <scope>NUCLEOTIDE SEQUENCE [LARGE SCALE GENOMIC DNA]</scope>
    <source>
        <strain evidence="2 3">PJ7</strain>
    </source>
</reference>
<feature type="region of interest" description="Disordered" evidence="1">
    <location>
        <begin position="243"/>
        <end position="273"/>
    </location>
</feature>
<dbReference type="KEGG" id="cfj:CFIO01_02396"/>
<feature type="compositionally biased region" description="Basic and acidic residues" evidence="1">
    <location>
        <begin position="243"/>
        <end position="253"/>
    </location>
</feature>
<evidence type="ECO:0000256" key="1">
    <source>
        <dbReference type="SAM" id="MobiDB-lite"/>
    </source>
</evidence>
<feature type="region of interest" description="Disordered" evidence="1">
    <location>
        <begin position="85"/>
        <end position="123"/>
    </location>
</feature>
<dbReference type="AlphaFoldDB" id="A0A010R834"/>
<dbReference type="EMBL" id="JARH01000143">
    <property type="protein sequence ID" value="EXF84860.1"/>
    <property type="molecule type" value="Genomic_DNA"/>
</dbReference>
<dbReference type="HOGENOM" id="CLU_088991_0_0_1"/>
<dbReference type="Pfam" id="PF17233">
    <property type="entry name" value="DUF5308"/>
    <property type="match status" value="1"/>
</dbReference>
<comment type="caution">
    <text evidence="2">The sequence shown here is derived from an EMBL/GenBank/DDBJ whole genome shotgun (WGS) entry which is preliminary data.</text>
</comment>
<gene>
    <name evidence="2" type="ORF">CFIO01_02396</name>
</gene>
<dbReference type="STRING" id="1445577.A0A010R834"/>
<evidence type="ECO:0000313" key="3">
    <source>
        <dbReference type="Proteomes" id="UP000020467"/>
    </source>
</evidence>
<proteinExistence type="predicted"/>
<dbReference type="OrthoDB" id="5305418at2759"/>
<dbReference type="eggNOG" id="ENOG502RJR0">
    <property type="taxonomic scope" value="Eukaryota"/>
</dbReference>
<protein>
    <submittedName>
        <fullName evidence="2">Uncharacterized protein</fullName>
    </submittedName>
</protein>